<keyword evidence="2" id="KW-1185">Reference proteome</keyword>
<comment type="caution">
    <text evidence="1">The sequence shown here is derived from an EMBL/GenBank/DDBJ whole genome shotgun (WGS) entry which is preliminary data.</text>
</comment>
<dbReference type="AlphaFoldDB" id="A0A839U8L1"/>
<evidence type="ECO:0000313" key="1">
    <source>
        <dbReference type="EMBL" id="MBB3146847.1"/>
    </source>
</evidence>
<reference evidence="1 2" key="1">
    <citation type="submission" date="2020-08" db="EMBL/GenBank/DDBJ databases">
        <title>Genomic Encyclopedia of Type Strains, Phase III (KMG-III): the genomes of soil and plant-associated and newly described type strains.</title>
        <authorList>
            <person name="Whitman W."/>
        </authorList>
    </citation>
    <scope>NUCLEOTIDE SEQUENCE [LARGE SCALE GENOMIC DNA]</scope>
    <source>
        <strain evidence="1 2">CECT 7015</strain>
    </source>
</reference>
<dbReference type="EMBL" id="JACHXN010000009">
    <property type="protein sequence ID" value="MBB3146847.1"/>
    <property type="molecule type" value="Genomic_DNA"/>
</dbReference>
<dbReference type="Proteomes" id="UP000554520">
    <property type="component" value="Unassembled WGS sequence"/>
</dbReference>
<name>A0A839U8L1_9HYPH</name>
<gene>
    <name evidence="1" type="ORF">FHS21_003263</name>
</gene>
<organism evidence="1 2">
    <name type="scientific">Phyllobacterium trifolii</name>
    <dbReference type="NCBI Taxonomy" id="300193"/>
    <lineage>
        <taxon>Bacteria</taxon>
        <taxon>Pseudomonadati</taxon>
        <taxon>Pseudomonadota</taxon>
        <taxon>Alphaproteobacteria</taxon>
        <taxon>Hyphomicrobiales</taxon>
        <taxon>Phyllobacteriaceae</taxon>
        <taxon>Phyllobacterium</taxon>
    </lineage>
</organism>
<protein>
    <submittedName>
        <fullName evidence="1">Uncharacterized protein</fullName>
    </submittedName>
</protein>
<proteinExistence type="predicted"/>
<sequence length="125" mass="13578">MRKRLSDTRGLGNHACFHHLRLDLTEACNQPCPSGSFGDKDCRRSYHRVDHVAAPKRGLLDLSRDSGANQCLVELDLCLRKRGFRTGFLGGQKGGKLCLDGLLVGDSGIERALPASAVICNRSTA</sequence>
<accession>A0A839U8L1</accession>
<evidence type="ECO:0000313" key="2">
    <source>
        <dbReference type="Proteomes" id="UP000554520"/>
    </source>
</evidence>